<evidence type="ECO:0000256" key="2">
    <source>
        <dbReference type="ARBA" id="ARBA00022825"/>
    </source>
</evidence>
<evidence type="ECO:0000259" key="4">
    <source>
        <dbReference type="Pfam" id="PF00326"/>
    </source>
</evidence>
<feature type="chain" id="PRO_5040805991" description="Peptidase S9 prolyl oligopeptidase catalytic domain-containing protein" evidence="3">
    <location>
        <begin position="21"/>
        <end position="817"/>
    </location>
</feature>
<name>A0A9W6MQ53_9PROT</name>
<dbReference type="GO" id="GO:0006508">
    <property type="term" value="P:proteolysis"/>
    <property type="evidence" value="ECO:0007669"/>
    <property type="project" value="InterPro"/>
</dbReference>
<dbReference type="PANTHER" id="PTHR42776:SF28">
    <property type="entry name" value="GLUTAMYL ENDOPEPTIDASE, CHLOROPLASTIC-RELATED"/>
    <property type="match status" value="1"/>
</dbReference>
<dbReference type="GO" id="GO:0004252">
    <property type="term" value="F:serine-type endopeptidase activity"/>
    <property type="evidence" value="ECO:0007669"/>
    <property type="project" value="TreeGrafter"/>
</dbReference>
<sequence length="817" mass="90442">MKPLGLHTALRRAAPALALAAFGLAPVAAQEAYRLPPQDIVDIVDAAPAPYTSLSPARDTLLLMHREALPPVSELARPMERLAGLRLDAATNGRHGPRTVTGLSLIDLETREERTIELPDDAGISAISWSPDGSKIAFTLTRDDTIGIWVADVERARARAVVERGVNAVFSPFTWMPDGERLLVSLTDPDRGARPQRPRVPAGPVIQEASGYEAPVRTYQDLLNDEHDAELFAWLATSQLAIVGANGRGLRHVGEPGLYFMADPAPGGDYILIGEMRQPFSYQVPWSRFPDRTFVIDLNGNEVAQIAEQPLADNIPIGGVVTGRRSVGWQDSHEARLTWAEALDGGDPRVETDERDSVWTLDAPFDGEPVELLRTEDRYYGAQFTEQGETGFAMEYDRDTRVVRRWLVDFSDPSVEPRLAEERNIQDSYADPGEPIMTRNRFGESVVAVTDGYMYFTGDGATPEGDRPFLNRVSFDTFETEEIWRNSGENYEQVIGLTAPDASAFLTSWEDPQTPANVRWHRAGEETVQITDFPNPHPQLNAISRELITFDRADGVPLSATLYLPADYEEGDQLPVVVWAYPREFNNAETAGQVRGSPYEFTRVAGTSPRFLVTQGYALLENATMPIVGDDPETVNDSFIEQLVMSAEAARDVTVEMGFGDGERLAIAGHSYGAFMTANLLAHSDIFRAGIARSGAYNRTLTPFGFQAERRTFWEASDIYFELSPFMQADQIDEPMLMIHGQMDNNSGTFPIQSERMFAAVKGNAGTARLVMLPYESHGYRGRESVLHVLAESFDWLDRWVMPEEDPMGGGEEVAAD</sequence>
<dbReference type="InterPro" id="IPR029058">
    <property type="entry name" value="AB_hydrolase_fold"/>
</dbReference>
<dbReference type="InterPro" id="IPR011042">
    <property type="entry name" value="6-blade_b-propeller_TolB-like"/>
</dbReference>
<reference evidence="5" key="2">
    <citation type="submission" date="2023-01" db="EMBL/GenBank/DDBJ databases">
        <authorList>
            <person name="Sun Q."/>
            <person name="Evtushenko L."/>
        </authorList>
    </citation>
    <scope>NUCLEOTIDE SEQUENCE</scope>
    <source>
        <strain evidence="5">VKM B-1513</strain>
    </source>
</reference>
<dbReference type="SUPFAM" id="SSF53474">
    <property type="entry name" value="alpha/beta-Hydrolases"/>
    <property type="match status" value="1"/>
</dbReference>
<evidence type="ECO:0000256" key="1">
    <source>
        <dbReference type="ARBA" id="ARBA00022801"/>
    </source>
</evidence>
<feature type="signal peptide" evidence="3">
    <location>
        <begin position="1"/>
        <end position="20"/>
    </location>
</feature>
<protein>
    <recommendedName>
        <fullName evidence="4">Peptidase S9 prolyl oligopeptidase catalytic domain-containing protein</fullName>
    </recommendedName>
</protein>
<keyword evidence="3" id="KW-0732">Signal</keyword>
<dbReference type="EMBL" id="BSFE01000012">
    <property type="protein sequence ID" value="GLK53606.1"/>
    <property type="molecule type" value="Genomic_DNA"/>
</dbReference>
<keyword evidence="2" id="KW-0720">Serine protease</keyword>
<dbReference type="Pfam" id="PF07676">
    <property type="entry name" value="PD40"/>
    <property type="match status" value="1"/>
</dbReference>
<keyword evidence="6" id="KW-1185">Reference proteome</keyword>
<reference evidence="5" key="1">
    <citation type="journal article" date="2014" name="Int. J. Syst. Evol. Microbiol.">
        <title>Complete genome sequence of Corynebacterium casei LMG S-19264T (=DSM 44701T), isolated from a smear-ripened cheese.</title>
        <authorList>
            <consortium name="US DOE Joint Genome Institute (JGI-PGF)"/>
            <person name="Walter F."/>
            <person name="Albersmeier A."/>
            <person name="Kalinowski J."/>
            <person name="Ruckert C."/>
        </authorList>
    </citation>
    <scope>NUCLEOTIDE SEQUENCE</scope>
    <source>
        <strain evidence="5">VKM B-1513</strain>
    </source>
</reference>
<dbReference type="AlphaFoldDB" id="A0A9W6MQ53"/>
<keyword evidence="2" id="KW-0645">Protease</keyword>
<dbReference type="InterPro" id="IPR001375">
    <property type="entry name" value="Peptidase_S9_cat"/>
</dbReference>
<dbReference type="Gene3D" id="3.40.50.1820">
    <property type="entry name" value="alpha/beta hydrolase"/>
    <property type="match status" value="1"/>
</dbReference>
<dbReference type="RefSeq" id="WP_271187950.1">
    <property type="nucleotide sequence ID" value="NZ_BSFE01000012.1"/>
</dbReference>
<organism evidence="5 6">
    <name type="scientific">Maricaulis virginensis</name>
    <dbReference type="NCBI Taxonomy" id="144022"/>
    <lineage>
        <taxon>Bacteria</taxon>
        <taxon>Pseudomonadati</taxon>
        <taxon>Pseudomonadota</taxon>
        <taxon>Alphaproteobacteria</taxon>
        <taxon>Maricaulales</taxon>
        <taxon>Maricaulaceae</taxon>
        <taxon>Maricaulis</taxon>
    </lineage>
</organism>
<dbReference type="PANTHER" id="PTHR42776">
    <property type="entry name" value="SERINE PEPTIDASE S9 FAMILY MEMBER"/>
    <property type="match status" value="1"/>
</dbReference>
<dbReference type="Pfam" id="PF00326">
    <property type="entry name" value="Peptidase_S9"/>
    <property type="match status" value="1"/>
</dbReference>
<evidence type="ECO:0000313" key="5">
    <source>
        <dbReference type="EMBL" id="GLK53606.1"/>
    </source>
</evidence>
<proteinExistence type="predicted"/>
<dbReference type="Proteomes" id="UP001143486">
    <property type="component" value="Unassembled WGS sequence"/>
</dbReference>
<feature type="domain" description="Peptidase S9 prolyl oligopeptidase catalytic" evidence="4">
    <location>
        <begin position="650"/>
        <end position="801"/>
    </location>
</feature>
<dbReference type="InterPro" id="IPR011659">
    <property type="entry name" value="WD40"/>
</dbReference>
<evidence type="ECO:0000256" key="3">
    <source>
        <dbReference type="SAM" id="SignalP"/>
    </source>
</evidence>
<evidence type="ECO:0000313" key="6">
    <source>
        <dbReference type="Proteomes" id="UP001143486"/>
    </source>
</evidence>
<accession>A0A9W6MQ53</accession>
<gene>
    <name evidence="5" type="ORF">GCM10017621_31140</name>
</gene>
<dbReference type="Gene3D" id="2.120.10.30">
    <property type="entry name" value="TolB, C-terminal domain"/>
    <property type="match status" value="1"/>
</dbReference>
<keyword evidence="1" id="KW-0378">Hydrolase</keyword>
<comment type="caution">
    <text evidence="5">The sequence shown here is derived from an EMBL/GenBank/DDBJ whole genome shotgun (WGS) entry which is preliminary data.</text>
</comment>
<dbReference type="SUPFAM" id="SSF82171">
    <property type="entry name" value="DPP6 N-terminal domain-like"/>
    <property type="match status" value="1"/>
</dbReference>